<keyword evidence="5" id="KW-0975">Bacterial flagellum</keyword>
<keyword evidence="7" id="KW-0966">Cell projection</keyword>
<sequence>MRISTVTMFESSLSSMNRQQSAFLDVGQQLATGRRVVNPSDDPQAASRAVSVSQSMAVSQQYADARVTARNALSQEESVLNSVSDAISSAKTLIVQAGNGTLSDADRSAIGSELRGIYESLLGQANTTNGNGDYLFGGVKDNASPFVKQGGRIVYQGADSVRAQQVDSSRQMPVGDSGLDVFSGVHAGSDYVAEATTAADSTLTFTGPSVRDAAADGFGASYTLTFTDATTFSITDGLGTALLTDTYTAGEPIEFNGMSITLEGEPKQDDAIEMTKGQDQSVFATLESALAALESPADTSAKQADLSNTLSSVSRQLDNSLDNVLTVRASVGARLNELDVLDTVGGNRSLNYESTLSELVDLDYASAISDYTLRQVGLQASQKTFVDMRGMSLFEML</sequence>
<dbReference type="InterPro" id="IPR001029">
    <property type="entry name" value="Flagellin_N"/>
</dbReference>
<dbReference type="RefSeq" id="WP_031383741.1">
    <property type="nucleotide sequence ID" value="NZ_BAABKI010000002.1"/>
</dbReference>
<protein>
    <submittedName>
        <fullName evidence="7">Flagellar hook-associated protein FlgL</fullName>
    </submittedName>
</protein>
<keyword evidence="4" id="KW-0964">Secreted</keyword>
<evidence type="ECO:0000256" key="4">
    <source>
        <dbReference type="ARBA" id="ARBA00022525"/>
    </source>
</evidence>
<keyword evidence="7" id="KW-0969">Cilium</keyword>
<evidence type="ECO:0000313" key="8">
    <source>
        <dbReference type="Proteomes" id="UP001500074"/>
    </source>
</evidence>
<comment type="subcellular location">
    <subcellularLocation>
        <location evidence="1">Bacterial flagellum</location>
    </subcellularLocation>
    <subcellularLocation>
        <location evidence="2">Secreted</location>
    </subcellularLocation>
</comment>
<keyword evidence="8" id="KW-1185">Reference proteome</keyword>
<dbReference type="Proteomes" id="UP001500074">
    <property type="component" value="Unassembled WGS sequence"/>
</dbReference>
<comment type="similarity">
    <text evidence="3">Belongs to the bacterial flagellin family.</text>
</comment>
<name>A0ABP9QXM3_9GAMM</name>
<dbReference type="InterPro" id="IPR013384">
    <property type="entry name" value="Flagell_FlgL"/>
</dbReference>
<evidence type="ECO:0000259" key="6">
    <source>
        <dbReference type="Pfam" id="PF00669"/>
    </source>
</evidence>
<feature type="domain" description="Flagellin N-terminal" evidence="6">
    <location>
        <begin position="3"/>
        <end position="140"/>
    </location>
</feature>
<dbReference type="EMBL" id="BAABKI010000002">
    <property type="protein sequence ID" value="GAA5169028.1"/>
    <property type="molecule type" value="Genomic_DNA"/>
</dbReference>
<dbReference type="Gene3D" id="1.20.1330.10">
    <property type="entry name" value="f41 fragment of flagellin, N-terminal domain"/>
    <property type="match status" value="2"/>
</dbReference>
<evidence type="ECO:0000256" key="3">
    <source>
        <dbReference type="ARBA" id="ARBA00005709"/>
    </source>
</evidence>
<comment type="caution">
    <text evidence="7">The sequence shown here is derived from an EMBL/GenBank/DDBJ whole genome shotgun (WGS) entry which is preliminary data.</text>
</comment>
<evidence type="ECO:0000256" key="5">
    <source>
        <dbReference type="ARBA" id="ARBA00023143"/>
    </source>
</evidence>
<dbReference type="Pfam" id="PF00669">
    <property type="entry name" value="Flagellin_N"/>
    <property type="match status" value="1"/>
</dbReference>
<proteinExistence type="inferred from homology"/>
<evidence type="ECO:0000256" key="2">
    <source>
        <dbReference type="ARBA" id="ARBA00004613"/>
    </source>
</evidence>
<dbReference type="InterPro" id="IPR001492">
    <property type="entry name" value="Flagellin"/>
</dbReference>
<dbReference type="SUPFAM" id="SSF64518">
    <property type="entry name" value="Phase 1 flagellin"/>
    <property type="match status" value="1"/>
</dbReference>
<gene>
    <name evidence="7" type="primary">flgL</name>
    <name evidence="7" type="ORF">GCM10023342_00160</name>
</gene>
<dbReference type="PANTHER" id="PTHR42792:SF1">
    <property type="entry name" value="FLAGELLAR HOOK-ASSOCIATED PROTEIN 3"/>
    <property type="match status" value="1"/>
</dbReference>
<organism evidence="7 8">
    <name type="scientific">Modicisalibacter zincidurans</name>
    <dbReference type="NCBI Taxonomy" id="1178777"/>
    <lineage>
        <taxon>Bacteria</taxon>
        <taxon>Pseudomonadati</taxon>
        <taxon>Pseudomonadota</taxon>
        <taxon>Gammaproteobacteria</taxon>
        <taxon>Oceanospirillales</taxon>
        <taxon>Halomonadaceae</taxon>
        <taxon>Modicisalibacter</taxon>
    </lineage>
</organism>
<accession>A0ABP9QXM3</accession>
<reference evidence="8" key="1">
    <citation type="journal article" date="2019" name="Int. J. Syst. Evol. Microbiol.">
        <title>The Global Catalogue of Microorganisms (GCM) 10K type strain sequencing project: providing services to taxonomists for standard genome sequencing and annotation.</title>
        <authorList>
            <consortium name="The Broad Institute Genomics Platform"/>
            <consortium name="The Broad Institute Genome Sequencing Center for Infectious Disease"/>
            <person name="Wu L."/>
            <person name="Ma J."/>
        </authorList>
    </citation>
    <scope>NUCLEOTIDE SEQUENCE [LARGE SCALE GENOMIC DNA]</scope>
    <source>
        <strain evidence="8">JCM 18472</strain>
    </source>
</reference>
<evidence type="ECO:0000256" key="1">
    <source>
        <dbReference type="ARBA" id="ARBA00004365"/>
    </source>
</evidence>
<dbReference type="PANTHER" id="PTHR42792">
    <property type="entry name" value="FLAGELLIN"/>
    <property type="match status" value="1"/>
</dbReference>
<dbReference type="NCBIfam" id="TIGR02550">
    <property type="entry name" value="flagell_flgL"/>
    <property type="match status" value="1"/>
</dbReference>
<evidence type="ECO:0000313" key="7">
    <source>
        <dbReference type="EMBL" id="GAA5169028.1"/>
    </source>
</evidence>
<keyword evidence="7" id="KW-0282">Flagellum</keyword>